<dbReference type="PANTHER" id="PTHR33018">
    <property type="entry name" value="OS10G0338966 PROTEIN-RELATED"/>
    <property type="match status" value="1"/>
</dbReference>
<organism evidence="2 3">
    <name type="scientific">Phaseolus angularis</name>
    <name type="common">Azuki bean</name>
    <name type="synonym">Vigna angularis</name>
    <dbReference type="NCBI Taxonomy" id="3914"/>
    <lineage>
        <taxon>Eukaryota</taxon>
        <taxon>Viridiplantae</taxon>
        <taxon>Streptophyta</taxon>
        <taxon>Embryophyta</taxon>
        <taxon>Tracheophyta</taxon>
        <taxon>Spermatophyta</taxon>
        <taxon>Magnoliopsida</taxon>
        <taxon>eudicotyledons</taxon>
        <taxon>Gunneridae</taxon>
        <taxon>Pentapetalae</taxon>
        <taxon>rosids</taxon>
        <taxon>fabids</taxon>
        <taxon>Fabales</taxon>
        <taxon>Fabaceae</taxon>
        <taxon>Papilionoideae</taxon>
        <taxon>50 kb inversion clade</taxon>
        <taxon>NPAAA clade</taxon>
        <taxon>indigoferoid/millettioid clade</taxon>
        <taxon>Phaseoleae</taxon>
        <taxon>Vigna</taxon>
    </lineage>
</organism>
<dbReference type="Gramene" id="KOM31530">
    <property type="protein sequence ID" value="KOM31530"/>
    <property type="gene ID" value="LR48_Vigan01g108500"/>
</dbReference>
<gene>
    <name evidence="2" type="ORF">LR48_Vigan01g108500</name>
</gene>
<dbReference type="PANTHER" id="PTHR33018:SF34">
    <property type="entry name" value="OS02G0472350 PROTEIN"/>
    <property type="match status" value="1"/>
</dbReference>
<dbReference type="EMBL" id="CM003371">
    <property type="protein sequence ID" value="KOM31530.1"/>
    <property type="molecule type" value="Genomic_DNA"/>
</dbReference>
<dbReference type="Pfam" id="PF26133">
    <property type="entry name" value="DUF8039"/>
    <property type="match status" value="1"/>
</dbReference>
<dbReference type="Proteomes" id="UP000053144">
    <property type="component" value="Chromosome 1"/>
</dbReference>
<dbReference type="InterPro" id="IPR058352">
    <property type="entry name" value="DUF8039"/>
</dbReference>
<name>A0A0L9TLV6_PHAAN</name>
<protein>
    <recommendedName>
        <fullName evidence="1">DUF8039 domain-containing protein</fullName>
    </recommendedName>
</protein>
<evidence type="ECO:0000313" key="2">
    <source>
        <dbReference type="EMBL" id="KOM31530.1"/>
    </source>
</evidence>
<evidence type="ECO:0000259" key="1">
    <source>
        <dbReference type="Pfam" id="PF26133"/>
    </source>
</evidence>
<sequence>MLVARGTVYETATVVHGVQLSEDEFKVTVDEVVIADVVLPVPTDEFFTVEEAFKSFVAWPRHLVGDVSNPPQIGKKGSPPPKKTYLSEDDPLGALDELAKIISDVPMNVHWNATTFGREAQIPLYLHHQDVRELASGREEINITLIQLWMMYMFDVSYKKGFNDVYGFIDPSMTHERNKFDDIQTYITTCFAMGKEIYFLPYIHGSLATHMMLSGRSTATAKKLAWVALKVCFCGWECCRNRPHLKKEKNICLGYGPNRSRKTTYGLGYGQTRSRKSCG</sequence>
<dbReference type="AlphaFoldDB" id="A0A0L9TLV6"/>
<reference evidence="3" key="1">
    <citation type="journal article" date="2015" name="Proc. Natl. Acad. Sci. U.S.A.">
        <title>Genome sequencing of adzuki bean (Vigna angularis) provides insight into high starch and low fat accumulation and domestication.</title>
        <authorList>
            <person name="Yang K."/>
            <person name="Tian Z."/>
            <person name="Chen C."/>
            <person name="Luo L."/>
            <person name="Zhao B."/>
            <person name="Wang Z."/>
            <person name="Yu L."/>
            <person name="Li Y."/>
            <person name="Sun Y."/>
            <person name="Li W."/>
            <person name="Chen Y."/>
            <person name="Li Y."/>
            <person name="Zhang Y."/>
            <person name="Ai D."/>
            <person name="Zhao J."/>
            <person name="Shang C."/>
            <person name="Ma Y."/>
            <person name="Wu B."/>
            <person name="Wang M."/>
            <person name="Gao L."/>
            <person name="Sun D."/>
            <person name="Zhang P."/>
            <person name="Guo F."/>
            <person name="Wang W."/>
            <person name="Li Y."/>
            <person name="Wang J."/>
            <person name="Varshney R.K."/>
            <person name="Wang J."/>
            <person name="Ling H.Q."/>
            <person name="Wan P."/>
        </authorList>
    </citation>
    <scope>NUCLEOTIDE SEQUENCE</scope>
    <source>
        <strain evidence="3">cv. Jingnong 6</strain>
    </source>
</reference>
<feature type="domain" description="DUF8039" evidence="1">
    <location>
        <begin position="2"/>
        <end position="64"/>
    </location>
</feature>
<proteinExistence type="predicted"/>
<evidence type="ECO:0000313" key="3">
    <source>
        <dbReference type="Proteomes" id="UP000053144"/>
    </source>
</evidence>
<accession>A0A0L9TLV6</accession>
<dbReference type="OMA" id="NICLGYG"/>